<dbReference type="GO" id="GO:0034511">
    <property type="term" value="F:U3 snoRNA binding"/>
    <property type="evidence" value="ECO:0007669"/>
    <property type="project" value="InterPro"/>
</dbReference>
<reference evidence="7" key="1">
    <citation type="submission" date="2023-07" db="EMBL/GenBank/DDBJ databases">
        <authorList>
            <consortium name="AG Swart"/>
            <person name="Singh M."/>
            <person name="Singh A."/>
            <person name="Seah K."/>
            <person name="Emmerich C."/>
        </authorList>
    </citation>
    <scope>NUCLEOTIDE SEQUENCE</scope>
    <source>
        <strain evidence="7">DP1</strain>
    </source>
</reference>
<dbReference type="InterPro" id="IPR053939">
    <property type="entry name" value="UTP25_C"/>
</dbReference>
<comment type="subcellular location">
    <subcellularLocation>
        <location evidence="1">Nucleus</location>
        <location evidence="1">Nucleolus</location>
    </subcellularLocation>
</comment>
<dbReference type="InterPro" id="IPR053940">
    <property type="entry name" value="UTP25_NTPase-like"/>
</dbReference>
<evidence type="ECO:0000256" key="3">
    <source>
        <dbReference type="ARBA" id="ARBA00023242"/>
    </source>
</evidence>
<dbReference type="Pfam" id="PF06862">
    <property type="entry name" value="Utp25_C"/>
    <property type="match status" value="1"/>
</dbReference>
<organism evidence="7 8">
    <name type="scientific">Euplotes crassus</name>
    <dbReference type="NCBI Taxonomy" id="5936"/>
    <lineage>
        <taxon>Eukaryota</taxon>
        <taxon>Sar</taxon>
        <taxon>Alveolata</taxon>
        <taxon>Ciliophora</taxon>
        <taxon>Intramacronucleata</taxon>
        <taxon>Spirotrichea</taxon>
        <taxon>Hypotrichia</taxon>
        <taxon>Euplotida</taxon>
        <taxon>Euplotidae</taxon>
        <taxon>Moneuplotes</taxon>
    </lineage>
</organism>
<evidence type="ECO:0000256" key="2">
    <source>
        <dbReference type="ARBA" id="ARBA00009223"/>
    </source>
</evidence>
<keyword evidence="3" id="KW-0539">Nucleus</keyword>
<evidence type="ECO:0000313" key="8">
    <source>
        <dbReference type="Proteomes" id="UP001295684"/>
    </source>
</evidence>
<feature type="compositionally biased region" description="Basic and acidic residues" evidence="4">
    <location>
        <begin position="237"/>
        <end position="252"/>
    </location>
</feature>
<proteinExistence type="inferred from homology"/>
<feature type="domain" description="UTP25 C-terminal" evidence="5">
    <location>
        <begin position="490"/>
        <end position="624"/>
    </location>
</feature>
<feature type="region of interest" description="Disordered" evidence="4">
    <location>
        <begin position="1"/>
        <end position="21"/>
    </location>
</feature>
<dbReference type="EMBL" id="CAMPGE010000264">
    <property type="protein sequence ID" value="CAI2359000.1"/>
    <property type="molecule type" value="Genomic_DNA"/>
</dbReference>
<dbReference type="GO" id="GO:0019843">
    <property type="term" value="F:rRNA binding"/>
    <property type="evidence" value="ECO:0007669"/>
    <property type="project" value="TreeGrafter"/>
</dbReference>
<dbReference type="PANTHER" id="PTHR12933">
    <property type="entry name" value="ORF PROTEIN-RELATED"/>
    <property type="match status" value="1"/>
</dbReference>
<feature type="region of interest" description="Disordered" evidence="4">
    <location>
        <begin position="230"/>
        <end position="252"/>
    </location>
</feature>
<dbReference type="Proteomes" id="UP001295684">
    <property type="component" value="Unassembled WGS sequence"/>
</dbReference>
<gene>
    <name evidence="7" type="ORF">ECRASSUSDP1_LOCUS284</name>
</gene>
<accession>A0AAD1U0C4</accession>
<dbReference type="AlphaFoldDB" id="A0AAD1U0C4"/>
<dbReference type="GO" id="GO:0000462">
    <property type="term" value="P:maturation of SSU-rRNA from tricistronic rRNA transcript (SSU-rRNA, 5.8S rRNA, LSU-rRNA)"/>
    <property type="evidence" value="ECO:0007669"/>
    <property type="project" value="TreeGrafter"/>
</dbReference>
<dbReference type="GO" id="GO:0032040">
    <property type="term" value="C:small-subunit processome"/>
    <property type="evidence" value="ECO:0007669"/>
    <property type="project" value="TreeGrafter"/>
</dbReference>
<evidence type="ECO:0000256" key="4">
    <source>
        <dbReference type="SAM" id="MobiDB-lite"/>
    </source>
</evidence>
<protein>
    <recommendedName>
        <fullName evidence="9">U3 small nucleolar RNA-associated protein 25</fullName>
    </recommendedName>
</protein>
<evidence type="ECO:0008006" key="9">
    <source>
        <dbReference type="Google" id="ProtNLM"/>
    </source>
</evidence>
<name>A0AAD1U0C4_EUPCR</name>
<dbReference type="PANTHER" id="PTHR12933:SF0">
    <property type="entry name" value="U3 SMALL NUCLEOLAR RNA-ASSOCIATED PROTEIN 25 HOMOLOG"/>
    <property type="match status" value="1"/>
</dbReference>
<evidence type="ECO:0000259" key="6">
    <source>
        <dbReference type="Pfam" id="PF22916"/>
    </source>
</evidence>
<evidence type="ECO:0000256" key="1">
    <source>
        <dbReference type="ARBA" id="ARBA00004604"/>
    </source>
</evidence>
<dbReference type="Pfam" id="PF22916">
    <property type="entry name" value="UTP25_NTPase-like"/>
    <property type="match status" value="1"/>
</dbReference>
<evidence type="ECO:0000313" key="7">
    <source>
        <dbReference type="EMBL" id="CAI2359000.1"/>
    </source>
</evidence>
<evidence type="ECO:0000259" key="5">
    <source>
        <dbReference type="Pfam" id="PF06862"/>
    </source>
</evidence>
<sequence>MGKRRRTRTQKQEDTEADVDINKEIDSISNPKESLLAAAGLKREEKEETKKVEEVNKPKEYKPYKYSQEPTDFLMLQFDKESYENVKSMKKKKHRISKFSTGSQPIIRMRYLQDGLTQRMYQRQMSQKFLVHPRLAVRSVLNRVNLASEIQDNDYKRKKYLETISILNSWHDMSYEYTGDNELKMLRSSYIFHCLNTILRQNELKFKNDLKDKEENDEEFKLKKMIEAELDDESDSDNEKEPEADLQPEDAKLDSPYIIPTPEAKFVGEEEKDQGFTRPKVLILTGYKKMAYYIINEIITQFNYSSWKKVIKKKRFKQEFDLNTEEAVNDCFKVGISFIKNEQIKLYENLIDSDIIVASPLGLRLITGQEGEQENRREYDFLSSVQIVILDQAETFLYQNVDHLEEVLKSTNKVPKSLDILNDINRIQEIYLEKIGHNFRQSVMIHNFRSMDLDCLARSYLSVNYTGHVEVNKFYPNNLLRELSLAKNTRITMRKLNTDSLELVDETRFTFFTKKLWQKLYENLGEYSILVANSYFEFVRLRNFLRDKNASVAYISEYSEPRDCNRNRSYYETGRKKFLLISERALYFQIVKLRYARNLIFYSLPESHRVFEELINLNEEKKAKFILKNRMNHRRKRRENTGEETPEPTEAEENKLVFGESVIFGLFSRFDDLKMERLVGTNEYKKIIYNKTKETFQFM</sequence>
<dbReference type="InterPro" id="IPR010678">
    <property type="entry name" value="UTP25"/>
</dbReference>
<feature type="compositionally biased region" description="Basic and acidic residues" evidence="4">
    <location>
        <begin position="10"/>
        <end position="21"/>
    </location>
</feature>
<feature type="domain" description="UTP25 NTP hydrolase-like" evidence="6">
    <location>
        <begin position="267"/>
        <end position="469"/>
    </location>
</feature>
<comment type="caution">
    <text evidence="7">The sequence shown here is derived from an EMBL/GenBank/DDBJ whole genome shotgun (WGS) entry which is preliminary data.</text>
</comment>
<comment type="similarity">
    <text evidence="2">Belongs to the UTP25 family.</text>
</comment>
<keyword evidence="8" id="KW-1185">Reference proteome</keyword>